<dbReference type="Gene3D" id="2.60.40.1220">
    <property type="match status" value="1"/>
</dbReference>
<gene>
    <name evidence="4" type="ORF">ACRB68_74170</name>
</gene>
<comment type="caution">
    <text evidence="4">The sequence shown here is derived from an EMBL/GenBank/DDBJ whole genome shotgun (WGS) entry which is preliminary data.</text>
</comment>
<accession>A0A7K0C7A6</accession>
<evidence type="ECO:0000259" key="3">
    <source>
        <dbReference type="SMART" id="SM00257"/>
    </source>
</evidence>
<dbReference type="OrthoDB" id="535891at2"/>
<feature type="region of interest" description="Disordered" evidence="2">
    <location>
        <begin position="3395"/>
        <end position="3428"/>
    </location>
</feature>
<evidence type="ECO:0000313" key="5">
    <source>
        <dbReference type="Proteomes" id="UP000487268"/>
    </source>
</evidence>
<keyword evidence="1" id="KW-0732">Signal</keyword>
<feature type="domain" description="LysM" evidence="3">
    <location>
        <begin position="1907"/>
        <end position="1952"/>
    </location>
</feature>
<dbReference type="EMBL" id="WEGH01000006">
    <property type="protein sequence ID" value="MQY09298.1"/>
    <property type="molecule type" value="Genomic_DNA"/>
</dbReference>
<feature type="region of interest" description="Disordered" evidence="2">
    <location>
        <begin position="2805"/>
        <end position="2829"/>
    </location>
</feature>
<dbReference type="Pfam" id="PF01476">
    <property type="entry name" value="LysM"/>
    <property type="match status" value="1"/>
</dbReference>
<keyword evidence="5" id="KW-1185">Reference proteome</keyword>
<dbReference type="Proteomes" id="UP000487268">
    <property type="component" value="Unassembled WGS sequence"/>
</dbReference>
<evidence type="ECO:0000256" key="2">
    <source>
        <dbReference type="SAM" id="MobiDB-lite"/>
    </source>
</evidence>
<dbReference type="InterPro" id="IPR018392">
    <property type="entry name" value="LysM"/>
</dbReference>
<dbReference type="RefSeq" id="WP_153541138.1">
    <property type="nucleotide sequence ID" value="NZ_WEGH01000006.1"/>
</dbReference>
<organism evidence="4 5">
    <name type="scientific">Actinomadura macrotermitis</name>
    <dbReference type="NCBI Taxonomy" id="2585200"/>
    <lineage>
        <taxon>Bacteria</taxon>
        <taxon>Bacillati</taxon>
        <taxon>Actinomycetota</taxon>
        <taxon>Actinomycetes</taxon>
        <taxon>Streptosporangiales</taxon>
        <taxon>Thermomonosporaceae</taxon>
        <taxon>Actinomadura</taxon>
    </lineage>
</organism>
<dbReference type="SMART" id="SM00257">
    <property type="entry name" value="LysM"/>
    <property type="match status" value="3"/>
</dbReference>
<feature type="domain" description="LysM" evidence="3">
    <location>
        <begin position="2054"/>
        <end position="2099"/>
    </location>
</feature>
<reference evidence="4 5" key="1">
    <citation type="submission" date="2019-10" db="EMBL/GenBank/DDBJ databases">
        <title>Actinomadura rubteroloni sp. nov. and Actinomadura macrotermitis sp. nov., isolated from the gut of fungus growing-termite Macrotermes natalensis.</title>
        <authorList>
            <person name="Benndorf R."/>
            <person name="Martin K."/>
            <person name="Kuefner M."/>
            <person name="De Beer W."/>
            <person name="Kaster A.-K."/>
            <person name="Vollmers J."/>
            <person name="Poulsen M."/>
            <person name="Beemelmanns C."/>
        </authorList>
    </citation>
    <scope>NUCLEOTIDE SEQUENCE [LARGE SCALE GENOMIC DNA]</scope>
    <source>
        <strain evidence="4 5">RB68</strain>
    </source>
</reference>
<evidence type="ECO:0000256" key="1">
    <source>
        <dbReference type="ARBA" id="ARBA00022729"/>
    </source>
</evidence>
<protein>
    <recommendedName>
        <fullName evidence="3">LysM domain-containing protein</fullName>
    </recommendedName>
</protein>
<feature type="domain" description="LysM" evidence="3">
    <location>
        <begin position="1956"/>
        <end position="2001"/>
    </location>
</feature>
<dbReference type="InterPro" id="IPR014755">
    <property type="entry name" value="Cu-Rt/internalin_Ig-like"/>
</dbReference>
<evidence type="ECO:0000313" key="4">
    <source>
        <dbReference type="EMBL" id="MQY09298.1"/>
    </source>
</evidence>
<sequence length="3935" mass="414321">MELAATETIIAVGQQNDAATSELDVELARFFTGTTVRFYAAVGGGFGHQAGTVLLLKKFVGRGLLQDVELVYGDPEILAKLRTLLPQIEEGETPPPFVLQVGDRAANVALVSRQEVQRLPVVKFAISGGCDHTPDALKRLAVELRTELMMVLQPYGWEKEGGSQGQSSVYFPAASEPRYVDLGSVVRHIDARLYRWPSIEISDTEWGLLEQLAGQRERIRAARALLDAVRADRLFCPIYGISDLSHRKAGGTPPPSTILFNTAATIRRLQEQDSRYRKGAVILCLSEIGSWRMSKGWLDGSIPLDGAAGRFFQEYIKPGGVPKVFVREDLADADEIKAAIDALQPDQVLILNLHSLPQGVFNLLYGKASFPCMFEGAGTAGLVIPFGTPYFRFTYNYPELPFGALQTVEGMAAQGITREILLRPGAWSDGNAIPPNLLAEYITLAYTEDSPLERYYRQFREFLNACPEEEKLQAALQWVFTSRQYRESKFSAGARPLRESALERVYRDLTANLDAQGNLALAPGAFSSGPLAKLYESMSGQGRMVLAEAEVRPPGEGKVEARGRAAGVLGLAQADVALVFTEGDSGLVGTIRVEPGGDAGVWSLTGAPWFPLKEPFLRVVQPADPAAVVSGSVGASIPLPGAADGASAAHVTLSVPPVAGRWVFEAAFTAPGPGLARLFGLLGGVNLAAALPAPLNAAADLAVRRFQIAYGVTSREVESFSVRFGTTEPWPLVGNVVLADLEITANVAEPGRPARRRTGLEVTGAFQLGPGAVRVSARLPEQVFLGTLVPPADAGEHVRIGDVVALFLPAGRSVPVDGAVTLFDFQYNRPAGVWSVACGVQADWPVPPAPARPWFTIENLEFAARGDASGIEGRFGGTVLVLPDSAKITLAVEASYAKDTGWCFEGRQTGGAVPLGDLLAAYTGWKTDVKYGIANLELRIATGTGSWVFGGGTAEPWSLPFLPGSPLLTGRLRLGYNAPAPAGPGPAVPAPGYFARLETEVAWEGVRLGVWWDYNPEVNAFGITWNGLQGKITGPAKDTGDYTAELGLAADATLGSVIEAMVSWVTGQRFALAAPWSFLNAVRPGDLALTYRFNPADRSHNQIGFKIGIGPIDVGFARIDGIGVTYQSTGPDRGVLVTLNGFFPWNVGADAVGDTGSLGPWDASKPGTAPAPPGRGGKYLDLRLLALGQHIDVPGLAQDDTVMKAVRRLSELPAPVAGDIPDVRLDRAVSWTAGLDLGILRVEGGEKAPDARDARDGAEPLPAYLLNGQVVFCDPRLYGLRLALDGPAAKVFKGLALEVMYRQISDTVGVYQAEIALPERMRRLSIGAYTLTLPLFAIAVYTNGDFLVDVGFPRNMDFSRSFTIEAIVYPGIPLLGAGGFYLGKLSSATTDLVPKAVNGTFNPVIVFGLGLRAGFGKSVEYGPLRAGFDLTIAGVLEGVVGKWNPYRPDAGGAVARAGASDQVQGSYYFLVRGTVGLLGRLYGSVDFAVVKADVDVRISALAEIVYESFAALSLSLVLSVDASAGIRIDLGLFTVKISFRFSLRLKQTFTIDNPGTPPWRTAGAPRPGVLGGPAGRRLRMRRELAAAGRRTARPPAWGNLLPPAEPARLTGYAVPGLTLARDEWAAAGRAEQPPCWVAMLLVESVPPVDEAMAAGPADGSAGDTSFEALCKGVLRWVVAAVQDGPRTAGQIDDLVVDELDLAHLLDEVLVSGDAAPAPIPADAVERFLTGSFRLTARVPGSGAPEAGEAAEQNAAYLPVPPSLVLDVPAYGSRPGTRYAFGSYNTVDGRALARLRSYFAELAVQVSEEPPARPGAVSESSLSMAGWVFSDYFLLLARQMVQAVRDGLRLFKYPVDPEATPLDAVRWINENREAPGSEPVPAYTVADLFTANASHPLQPAQALTIGVTCRAGEDDTCTTLAQRHQDAVSGAEIAAANAAAPGLLRPGAVVALPGGRAHTVRAGDTLIGVAAALGTRYTELVTGSGLLDQTGLLFPGAEFLVPLVTCEAGAGATFAEVAGCAAYAGAFTAADLARRNGGRAVLRPGALVPFPNREPYQVRPGDVLGDVAANLGVSLDELIAEGGVLTAPDLIAPMASLAVPVFGHVTAAGDAFDTLGSVAARFGVTAATLGEQPANGEAAGLFADRDAAGTPAPYLDVPHLTRFRLGELIAEAQRTFAIRQLSALASRYCLHGMRLPTEGVEPRARGMWVRGEDGALRLPPLAGLHALTGQQLPLPPLSGEPFRVFLDRAGGPGWLRFADASGAGTDRLEFTLTPGTEDARRVAGLREQYGQGERLDIGLESLGADRMDESAPATYPCSRPVPWRSPVPVPLPYGPAAPDAGGLRLYRLPGDLTGLADRSVRACDPRMRVRAGRYDESTGGTGTSDAGAHAWATAVTVRVKRVPQVEGSPATASTYEITGVGDRDAVLLERLLQRWGGEPDAAAIDRLVLAFPGADDDPGLANDTLPQVTMGIAQVDLSTRTRPPATPVRAAAEDTGPRLLNDPREFVRLLWEAGITRGGGFYLYYFAAAEGRGLPERLFAGGDEAAVTLLVLYAAPAASPDRDRVGSFMNRLVTSAGIPDDATVFAEADPPEPPVRVPATAGLRLGDLARSYYGDVADLVAANTAVPLAAGARIVVDAGVYQAPPGGIALADAARRFGTTVEALRAANPGWDGGLPDPLRFPDAIRLPRLELTPGQSPFSGTFGQVIAGYGQGAASLAAANRDVPGPFQPGREIVVPGGPRVRTATVPPGVAAVAAARKEPHEVPAGTGGADSARLFLLNAFTMLGYRIAGNAAFTGSRIGLPAGPATEPADPANHDKIRAPRAPAPGEGVWDYRQSLPYSRFVKRAQGDPASPYAGVGEILQVSFGWNDVYGNTVTTVLTDPENGDQGPFDQPPLLTGYTDALVGLGRWASVSSSWQVRADDAGRPRLDLLLDFDDSPYQGLLEAAAPGATTVDLTFTAPLGPDGIGDTAHYVFDEDVTVASATLGGDGRTVRLTVSALAAGHTYHLAVHGLGYAGQGGAIEGRAGFAFPADAQARTSTVAARAAADAAVYTRLREQLNDPNGIAFAVRTTLLEGTGDTELSAEQVRALRAWLCDGDTSILAFLAARAAFASAAPAPAAGHPIGIMLPPGSVNQAEIFPLRAAFRLARTGGTVLGDLATVPGVRETLTPVAPYRHPVPAAESADGSLALTEFARRLQAALSDDRRLVQVAVGVDRFAAEAASEEDAPAVWAVRVGRAPGTPISYAVSGGGPAVFAPRPLSTHLLSRRGVPIRGYATGRGLDPVPTRHEDFAEADVDGWCRTLFGAVDTLLTPRFTAAMQVVGALAGADFLGRALRVKERLAADAARWMIPAFDGEHADPAHVRELFRQQLLTGLLGAYSVRAAVQFTADVHAGVPGDAEPPELYGQPVQRRPETADDDSAAPVSLTSPRLPLRTGAGVPLGFLVTAPDTVRADGAVVPRVDLDVRYEADAIEHQIGPVAGIAGHRASSWLTFVDRDPAWPLSADLGAFAVPLALRAYPESPTMAGQRAHRPDDGGPLDRALRWGYRFTYTLPFHYPQDRVVATVAFNVGDQGPLQDADGAFGPLAEFATVHPAVARDLEDFLAPVDAAAEPGQGVTNAAAALRAFLTLAEAAADAGLAPAAGRPAVAGGTTCAFTIDEGSVDAGATPRALLVTVTGTPPAGAGGPEVEIEGYQAVEHGTVEPGRRAYLYRRPGAPEGEYLTAAAGQAVPGRTLLLTGLRLLEQQDALASVAVERNRELVPGRPSAEPFVYRTPAIRAAAPLQPSAAVDEVLPVELIGVAAPAKPAHRTLAAHLEAVFAALLEHTADPALTVQMEATYLYRVNPDLAPVTLPLLMQAPLTVRRSDGSLTRMTTGWAQAIEAWFRDRSPVCGGVLGFDLTLMTHLTARPMPLLRLRNLRLPVEYVIDPPLPCRPPTD</sequence>
<proteinExistence type="predicted"/>
<name>A0A7K0C7A6_9ACTN</name>